<keyword evidence="1" id="KW-0560">Oxidoreductase</keyword>
<dbReference type="Pfam" id="PF01266">
    <property type="entry name" value="DAO"/>
    <property type="match status" value="1"/>
</dbReference>
<reference evidence="3 4" key="1">
    <citation type="submission" date="2020-04" db="EMBL/GenBank/DDBJ databases">
        <title>FDA dAtabase for Regulatory Grade micrObial Sequences (FDA-ARGOS): Supporting development and validation of Infectious Disease Dx tests.</title>
        <authorList>
            <person name="Sciortino C."/>
            <person name="Tallon L."/>
            <person name="Sadzewicz L."/>
            <person name="Vavikolanu K."/>
            <person name="Mehta A."/>
            <person name="Aluvathingal J."/>
            <person name="Nadendla S."/>
            <person name="Nandy P."/>
            <person name="Geyer C."/>
            <person name="Yan Y."/>
            <person name="Sichtig H."/>
        </authorList>
    </citation>
    <scope>NUCLEOTIDE SEQUENCE [LARGE SCALE GENOMIC DNA]</scope>
    <source>
        <strain evidence="3 4">FDAARGOS_633</strain>
    </source>
</reference>
<evidence type="ECO:0000256" key="1">
    <source>
        <dbReference type="ARBA" id="ARBA00023002"/>
    </source>
</evidence>
<evidence type="ECO:0000313" key="3">
    <source>
        <dbReference type="EMBL" id="QIX24008.1"/>
    </source>
</evidence>
<dbReference type="Gene3D" id="3.30.9.10">
    <property type="entry name" value="D-Amino Acid Oxidase, subunit A, domain 2"/>
    <property type="match status" value="1"/>
</dbReference>
<dbReference type="Gene3D" id="3.50.50.60">
    <property type="entry name" value="FAD/NAD(P)-binding domain"/>
    <property type="match status" value="2"/>
</dbReference>
<gene>
    <name evidence="3" type="ORF">FOB41_23075</name>
</gene>
<evidence type="ECO:0000259" key="2">
    <source>
        <dbReference type="Pfam" id="PF01266"/>
    </source>
</evidence>
<dbReference type="EMBL" id="CP050899">
    <property type="protein sequence ID" value="QIX24008.1"/>
    <property type="molecule type" value="Genomic_DNA"/>
</dbReference>
<dbReference type="GO" id="GO:0005737">
    <property type="term" value="C:cytoplasm"/>
    <property type="evidence" value="ECO:0007669"/>
    <property type="project" value="TreeGrafter"/>
</dbReference>
<dbReference type="GO" id="GO:0016491">
    <property type="term" value="F:oxidoreductase activity"/>
    <property type="evidence" value="ECO:0007669"/>
    <property type="project" value="UniProtKB-KW"/>
</dbReference>
<name>A0A6H0ZTD3_9HYPH</name>
<dbReference type="AlphaFoldDB" id="A0A6H0ZTD3"/>
<dbReference type="SUPFAM" id="SSF51905">
    <property type="entry name" value="FAD/NAD(P)-binding domain"/>
    <property type="match status" value="1"/>
</dbReference>
<dbReference type="Proteomes" id="UP000500870">
    <property type="component" value="Chromosome 3"/>
</dbReference>
<proteinExistence type="predicted"/>
<dbReference type="InterPro" id="IPR006076">
    <property type="entry name" value="FAD-dep_OxRdtase"/>
</dbReference>
<evidence type="ECO:0000313" key="4">
    <source>
        <dbReference type="Proteomes" id="UP000500870"/>
    </source>
</evidence>
<protein>
    <submittedName>
        <fullName evidence="3">FAD-binding oxidoreductase</fullName>
    </submittedName>
</protein>
<dbReference type="PANTHER" id="PTHR13847">
    <property type="entry name" value="SARCOSINE DEHYDROGENASE-RELATED"/>
    <property type="match status" value="1"/>
</dbReference>
<dbReference type="SUPFAM" id="SSF54373">
    <property type="entry name" value="FAD-linked reductases, C-terminal domain"/>
    <property type="match status" value="1"/>
</dbReference>
<dbReference type="PANTHER" id="PTHR13847:SF289">
    <property type="entry name" value="GLYCINE OXIDASE"/>
    <property type="match status" value="1"/>
</dbReference>
<feature type="domain" description="FAD dependent oxidoreductase" evidence="2">
    <location>
        <begin position="7"/>
        <end position="398"/>
    </location>
</feature>
<dbReference type="InterPro" id="IPR036188">
    <property type="entry name" value="FAD/NAD-bd_sf"/>
</dbReference>
<dbReference type="RefSeq" id="WP_112556443.1">
    <property type="nucleotide sequence ID" value="NZ_CP050899.1"/>
</dbReference>
<organism evidence="3 4">
    <name type="scientific">Agrobacterium pusense</name>
    <dbReference type="NCBI Taxonomy" id="648995"/>
    <lineage>
        <taxon>Bacteria</taxon>
        <taxon>Pseudomonadati</taxon>
        <taxon>Pseudomonadota</taxon>
        <taxon>Alphaproteobacteria</taxon>
        <taxon>Hyphomicrobiales</taxon>
        <taxon>Rhizobiaceae</taxon>
        <taxon>Rhizobium/Agrobacterium group</taxon>
        <taxon>Agrobacterium</taxon>
    </lineage>
</organism>
<accession>A0A6H0ZTD3</accession>
<sequence length="417" mass="45307">MSEKTEIAVLGAGIVGLCNALQLQREGFHVTLVDRAPSPGRETSFGNAGLIQPDGFSPILFPRDFRSILGYASNRRRDCVYQTSALWQLAPSLVKYWQKSAPASARRTMIANIPLFAASVDAHMELAELAGASDQFSPKGWTRVFTNEASFREYAAKIGLLKSRGVSADILSPTDVFSLEPDLLAKTVGAVRLVDQLSLSSPLKLSDAYFRLFLKNGGRFVRADAKTLTVDSDGKYSVLTENDAVTADKVVVCLGPWSDDLLRKFGIKIPLFVKRGYAVHFSAQPGAQLHHSTSDADGGYSLTPMDEGIRLNTGVEFASRDAPASGVQLARVIPLARKFFPLGQQIETVPWVGSRPCLPDMLPVIGECQHRRGLWFAFGHAHHGLTLAAASGRLLAQMVKGLTPFTDPSPYSAERFA</sequence>